<comment type="caution">
    <text evidence="7">The sequence shown here is derived from an EMBL/GenBank/DDBJ whole genome shotgun (WGS) entry which is preliminary data.</text>
</comment>
<dbReference type="InterPro" id="IPR005119">
    <property type="entry name" value="LysR_subst-bd"/>
</dbReference>
<dbReference type="GO" id="GO:0003700">
    <property type="term" value="F:DNA-binding transcription factor activity"/>
    <property type="evidence" value="ECO:0007669"/>
    <property type="project" value="InterPro"/>
</dbReference>
<dbReference type="Pfam" id="PF03466">
    <property type="entry name" value="LysR_substrate"/>
    <property type="match status" value="1"/>
</dbReference>
<dbReference type="GO" id="GO:0000976">
    <property type="term" value="F:transcription cis-regulatory region binding"/>
    <property type="evidence" value="ECO:0007669"/>
    <property type="project" value="TreeGrafter"/>
</dbReference>
<keyword evidence="3 7" id="KW-0238">DNA-binding</keyword>
<comment type="similarity">
    <text evidence="1">Belongs to the LysR transcriptional regulatory family.</text>
</comment>
<sequence length="341" mass="35637">MLDILTLSQMQMFVAVADAGSFRAGAVRLHRVQSAVSHAIANLEEQLQVRLFDRSGHKPVLTPTGKALLGDVRVILSKVEALRSRAQGLEQGIELGLAMAVDTLFPPDLLASALRGMHAVYPSIAIRVEYSSMGGTVDAVNSGRCDLAIAAFGHADEKISREFLMQLHTVAVAAPSHALAVHAGQRGARGLDAAAAEHVQIVVEDPSTLSQGYDIDVLSPSTWRVTDMYIKLALLRAGLGWGKMPAWLVAGDLAAGTLVQLPVSRIGPGGGTSQQCHFCHRADKALGAGAALLRECLMAEAKAAAPGGGGASASPRARRSPRSAAPAPRPAARRPAAARGR</sequence>
<proteinExistence type="inferred from homology"/>
<feature type="region of interest" description="Disordered" evidence="5">
    <location>
        <begin position="304"/>
        <end position="341"/>
    </location>
</feature>
<dbReference type="SUPFAM" id="SSF53850">
    <property type="entry name" value="Periplasmic binding protein-like II"/>
    <property type="match status" value="1"/>
</dbReference>
<gene>
    <name evidence="7" type="ORF">FB547_108304</name>
</gene>
<dbReference type="Gene3D" id="1.10.10.10">
    <property type="entry name" value="Winged helix-like DNA-binding domain superfamily/Winged helix DNA-binding domain"/>
    <property type="match status" value="1"/>
</dbReference>
<accession>A0A561BHA5</accession>
<dbReference type="FunFam" id="1.10.10.10:FF:000001">
    <property type="entry name" value="LysR family transcriptional regulator"/>
    <property type="match status" value="1"/>
</dbReference>
<evidence type="ECO:0000256" key="2">
    <source>
        <dbReference type="ARBA" id="ARBA00023015"/>
    </source>
</evidence>
<organism evidence="7 8">
    <name type="scientific">Variovorax beijingensis</name>
    <dbReference type="NCBI Taxonomy" id="2496117"/>
    <lineage>
        <taxon>Bacteria</taxon>
        <taxon>Pseudomonadati</taxon>
        <taxon>Pseudomonadota</taxon>
        <taxon>Betaproteobacteria</taxon>
        <taxon>Burkholderiales</taxon>
        <taxon>Comamonadaceae</taxon>
        <taxon>Variovorax</taxon>
    </lineage>
</organism>
<dbReference type="PROSITE" id="PS50931">
    <property type="entry name" value="HTH_LYSR"/>
    <property type="match status" value="1"/>
</dbReference>
<dbReference type="EMBL" id="VIVL01000008">
    <property type="protein sequence ID" value="TWD78244.1"/>
    <property type="molecule type" value="Genomic_DNA"/>
</dbReference>
<dbReference type="Proteomes" id="UP000319722">
    <property type="component" value="Unassembled WGS sequence"/>
</dbReference>
<reference evidence="7 8" key="1">
    <citation type="submission" date="2019-06" db="EMBL/GenBank/DDBJ databases">
        <title>Sorghum-associated microbial communities from plants grown in Nebraska, USA.</title>
        <authorList>
            <person name="Schachtman D."/>
        </authorList>
    </citation>
    <scope>NUCLEOTIDE SEQUENCE [LARGE SCALE GENOMIC DNA]</scope>
    <source>
        <strain evidence="7 8">T529</strain>
    </source>
</reference>
<evidence type="ECO:0000313" key="8">
    <source>
        <dbReference type="Proteomes" id="UP000319722"/>
    </source>
</evidence>
<name>A0A561BHA5_9BURK</name>
<dbReference type="InterPro" id="IPR036388">
    <property type="entry name" value="WH-like_DNA-bd_sf"/>
</dbReference>
<evidence type="ECO:0000259" key="6">
    <source>
        <dbReference type="PROSITE" id="PS50931"/>
    </source>
</evidence>
<evidence type="ECO:0000256" key="1">
    <source>
        <dbReference type="ARBA" id="ARBA00009437"/>
    </source>
</evidence>
<feature type="domain" description="HTH lysR-type" evidence="6">
    <location>
        <begin position="5"/>
        <end position="62"/>
    </location>
</feature>
<dbReference type="Pfam" id="PF00126">
    <property type="entry name" value="HTH_1"/>
    <property type="match status" value="1"/>
</dbReference>
<dbReference type="PANTHER" id="PTHR30126">
    <property type="entry name" value="HTH-TYPE TRANSCRIPTIONAL REGULATOR"/>
    <property type="match status" value="1"/>
</dbReference>
<dbReference type="PRINTS" id="PR00039">
    <property type="entry name" value="HTHLYSR"/>
</dbReference>
<evidence type="ECO:0000313" key="7">
    <source>
        <dbReference type="EMBL" id="TWD78244.1"/>
    </source>
</evidence>
<evidence type="ECO:0000256" key="5">
    <source>
        <dbReference type="SAM" id="MobiDB-lite"/>
    </source>
</evidence>
<keyword evidence="4" id="KW-0804">Transcription</keyword>
<evidence type="ECO:0000256" key="4">
    <source>
        <dbReference type="ARBA" id="ARBA00023163"/>
    </source>
</evidence>
<dbReference type="PANTHER" id="PTHR30126:SF91">
    <property type="entry name" value="LYSR FAMILY TRANSCRIPTIONAL REGULATOR"/>
    <property type="match status" value="1"/>
</dbReference>
<dbReference type="Gene3D" id="3.40.190.290">
    <property type="match status" value="1"/>
</dbReference>
<evidence type="ECO:0000256" key="3">
    <source>
        <dbReference type="ARBA" id="ARBA00023125"/>
    </source>
</evidence>
<keyword evidence="2" id="KW-0805">Transcription regulation</keyword>
<dbReference type="SUPFAM" id="SSF46785">
    <property type="entry name" value="Winged helix' DNA-binding domain"/>
    <property type="match status" value="1"/>
</dbReference>
<dbReference type="InterPro" id="IPR036390">
    <property type="entry name" value="WH_DNA-bd_sf"/>
</dbReference>
<dbReference type="InterPro" id="IPR000847">
    <property type="entry name" value="LysR_HTH_N"/>
</dbReference>
<protein>
    <submittedName>
        <fullName evidence="7">DNA-binding transcriptional LysR family regulator</fullName>
    </submittedName>
</protein>
<dbReference type="AlphaFoldDB" id="A0A561BHA5"/>